<dbReference type="EMBL" id="LAZR01002982">
    <property type="protein sequence ID" value="KKN23340.1"/>
    <property type="molecule type" value="Genomic_DNA"/>
</dbReference>
<dbReference type="InterPro" id="IPR051257">
    <property type="entry name" value="Diverse_CBS-Domain"/>
</dbReference>
<proteinExistence type="predicted"/>
<dbReference type="InterPro" id="IPR000644">
    <property type="entry name" value="CBS_dom"/>
</dbReference>
<feature type="domain" description="CBS" evidence="2">
    <location>
        <begin position="59"/>
        <end position="117"/>
    </location>
</feature>
<accession>A0A0F9NV41</accession>
<dbReference type="PANTHER" id="PTHR43080">
    <property type="entry name" value="CBS DOMAIN-CONTAINING PROTEIN CBSX3, MITOCHONDRIAL"/>
    <property type="match status" value="1"/>
</dbReference>
<dbReference type="PROSITE" id="PS51371">
    <property type="entry name" value="CBS"/>
    <property type="match status" value="2"/>
</dbReference>
<comment type="caution">
    <text evidence="3">The sequence shown here is derived from an EMBL/GenBank/DDBJ whole genome shotgun (WGS) entry which is preliminary data.</text>
</comment>
<reference evidence="3" key="1">
    <citation type="journal article" date="2015" name="Nature">
        <title>Complex archaea that bridge the gap between prokaryotes and eukaryotes.</title>
        <authorList>
            <person name="Spang A."/>
            <person name="Saw J.H."/>
            <person name="Jorgensen S.L."/>
            <person name="Zaremba-Niedzwiedzka K."/>
            <person name="Martijn J."/>
            <person name="Lind A.E."/>
            <person name="van Eijk R."/>
            <person name="Schleper C."/>
            <person name="Guy L."/>
            <person name="Ettema T.J."/>
        </authorList>
    </citation>
    <scope>NUCLEOTIDE SEQUENCE</scope>
</reference>
<sequence>DMDVLSAIHHMLESKISGAPVLDQRGNMVGFLSEKDCMKIALNAGYEQSGAAGRVSEFMSYGVETIDVETPIIEVAELFLKSSYKRFPVVMDNRLVGTITRQNILAALASEGTQKPSKQPAKQSVHS</sequence>
<evidence type="ECO:0000259" key="2">
    <source>
        <dbReference type="PROSITE" id="PS51371"/>
    </source>
</evidence>
<dbReference type="PANTHER" id="PTHR43080:SF26">
    <property type="entry name" value="REGULATORY PROTEIN"/>
    <property type="match status" value="1"/>
</dbReference>
<gene>
    <name evidence="3" type="ORF">LCGC14_0906060</name>
</gene>
<keyword evidence="1" id="KW-0129">CBS domain</keyword>
<dbReference type="AlphaFoldDB" id="A0A0F9NV41"/>
<dbReference type="Gene3D" id="3.10.580.10">
    <property type="entry name" value="CBS-domain"/>
    <property type="match status" value="1"/>
</dbReference>
<feature type="non-terminal residue" evidence="3">
    <location>
        <position position="1"/>
    </location>
</feature>
<dbReference type="SMART" id="SM00116">
    <property type="entry name" value="CBS"/>
    <property type="match status" value="2"/>
</dbReference>
<dbReference type="InterPro" id="IPR046342">
    <property type="entry name" value="CBS_dom_sf"/>
</dbReference>
<evidence type="ECO:0000313" key="3">
    <source>
        <dbReference type="EMBL" id="KKN23340.1"/>
    </source>
</evidence>
<dbReference type="Pfam" id="PF00571">
    <property type="entry name" value="CBS"/>
    <property type="match status" value="2"/>
</dbReference>
<dbReference type="InterPro" id="IPR044729">
    <property type="entry name" value="CBS_bac"/>
</dbReference>
<dbReference type="SUPFAM" id="SSF54631">
    <property type="entry name" value="CBS-domain pair"/>
    <property type="match status" value="1"/>
</dbReference>
<evidence type="ECO:0000256" key="1">
    <source>
        <dbReference type="ARBA" id="ARBA00023122"/>
    </source>
</evidence>
<dbReference type="CDD" id="cd04629">
    <property type="entry name" value="CBS_pair_bac"/>
    <property type="match status" value="1"/>
</dbReference>
<organism evidence="3">
    <name type="scientific">marine sediment metagenome</name>
    <dbReference type="NCBI Taxonomy" id="412755"/>
    <lineage>
        <taxon>unclassified sequences</taxon>
        <taxon>metagenomes</taxon>
        <taxon>ecological metagenomes</taxon>
    </lineage>
</organism>
<name>A0A0F9NV41_9ZZZZ</name>
<feature type="domain" description="CBS" evidence="2">
    <location>
        <begin position="1"/>
        <end position="47"/>
    </location>
</feature>
<protein>
    <recommendedName>
        <fullName evidence="2">CBS domain-containing protein</fullName>
    </recommendedName>
</protein>